<sequence length="533" mass="58679">MSGGSRGVRRGSLAVCEVKLEACSGRVDGLIKALGPRLWPQSSATLADAPLVSASHSAWFELKRKIECFQNVDDQSEERVKPASQRRRSMETKKPTQRNREKKSNAIGVEGREGERHRRSSQATTIVQEKEKDLLANLRPSARCVTQDHKPSRRRFHHPGSVQQGLLSSPTPVGGDRLKSRLLNVLSSLTWHQTASLTHSPTTAAVYSEKGSSEDKVCENFNARKRTLMCYSSLTVDTRFGVSEEASGCSVEIILLKTQASQLGFSLSAPRLDYLVAVNRLASQVALTHAVVMHIPDSPTTRRFPPPSTSFPCSKLGDGNGAMATPGPHRSRSDSRNVVDVLADHAGELVRTDSPNFLCSVLPSHWRCNKTLPIVALGDVPDGTLVTVMAGNDENFSAELRNASAAMKNQVARFNDLRFVGRSGRGKSFTLTITVFTGPPQVATYHRAIKVTVDGPREPRRHRVKMEDPQKMQFSDRLSEIERYQRSMRIGQRKWRSSRGSTDLTHSEPSAAIGEQPGGRATPPPCFWHPPPS</sequence>
<dbReference type="GO" id="GO:0000978">
    <property type="term" value="F:RNA polymerase II cis-regulatory region sequence-specific DNA binding"/>
    <property type="evidence" value="ECO:0007669"/>
    <property type="project" value="TreeGrafter"/>
</dbReference>
<feature type="domain" description="Runt" evidence="6">
    <location>
        <begin position="337"/>
        <end position="461"/>
    </location>
</feature>
<evidence type="ECO:0000313" key="7">
    <source>
        <dbReference type="EMBL" id="KAF3844652.1"/>
    </source>
</evidence>
<evidence type="ECO:0000313" key="8">
    <source>
        <dbReference type="Proteomes" id="UP000518266"/>
    </source>
</evidence>
<dbReference type="PROSITE" id="PS51062">
    <property type="entry name" value="RUNT"/>
    <property type="match status" value="1"/>
</dbReference>
<dbReference type="FunFam" id="2.60.40.720:FF:000001">
    <property type="entry name" value="Runt-related transcription factor"/>
    <property type="match status" value="1"/>
</dbReference>
<feature type="region of interest" description="Disordered" evidence="5">
    <location>
        <begin position="73"/>
        <end position="173"/>
    </location>
</feature>
<dbReference type="InterPro" id="IPR012346">
    <property type="entry name" value="p53/RUNT-type_TF_DNA-bd_sf"/>
</dbReference>
<accession>A0A7J5Y5G0</accession>
<dbReference type="GO" id="GO:0001503">
    <property type="term" value="P:ossification"/>
    <property type="evidence" value="ECO:0007669"/>
    <property type="project" value="TreeGrafter"/>
</dbReference>
<dbReference type="EMBL" id="JAAKFY010000015">
    <property type="protein sequence ID" value="KAF3844652.1"/>
    <property type="molecule type" value="Genomic_DNA"/>
</dbReference>
<dbReference type="Gene3D" id="2.60.40.720">
    <property type="match status" value="1"/>
</dbReference>
<dbReference type="OrthoDB" id="10029800at2759"/>
<feature type="compositionally biased region" description="Basic and acidic residues" evidence="5">
    <location>
        <begin position="88"/>
        <end position="116"/>
    </location>
</feature>
<dbReference type="InterPro" id="IPR013524">
    <property type="entry name" value="Runt_dom"/>
</dbReference>
<dbReference type="GO" id="GO:0030097">
    <property type="term" value="P:hemopoiesis"/>
    <property type="evidence" value="ECO:0007669"/>
    <property type="project" value="TreeGrafter"/>
</dbReference>
<evidence type="ECO:0000256" key="3">
    <source>
        <dbReference type="ARBA" id="ARBA00023163"/>
    </source>
</evidence>
<dbReference type="GO" id="GO:0030182">
    <property type="term" value="P:neuron differentiation"/>
    <property type="evidence" value="ECO:0007669"/>
    <property type="project" value="TreeGrafter"/>
</dbReference>
<dbReference type="Proteomes" id="UP000518266">
    <property type="component" value="Unassembled WGS sequence"/>
</dbReference>
<proteinExistence type="predicted"/>
<dbReference type="PRINTS" id="PR00967">
    <property type="entry name" value="ONCOGENEAML1"/>
</dbReference>
<dbReference type="GO" id="GO:0002062">
    <property type="term" value="P:chondrocyte differentiation"/>
    <property type="evidence" value="ECO:0007669"/>
    <property type="project" value="TreeGrafter"/>
</dbReference>
<gene>
    <name evidence="7" type="ORF">F7725_007815</name>
</gene>
<dbReference type="GO" id="GO:0005524">
    <property type="term" value="F:ATP binding"/>
    <property type="evidence" value="ECO:0007669"/>
    <property type="project" value="InterPro"/>
</dbReference>
<dbReference type="SUPFAM" id="SSF49417">
    <property type="entry name" value="p53-like transcription factors"/>
    <property type="match status" value="1"/>
</dbReference>
<evidence type="ECO:0000259" key="6">
    <source>
        <dbReference type="PROSITE" id="PS51062"/>
    </source>
</evidence>
<keyword evidence="3" id="KW-0804">Transcription</keyword>
<evidence type="ECO:0000256" key="4">
    <source>
        <dbReference type="ARBA" id="ARBA00023242"/>
    </source>
</evidence>
<dbReference type="GO" id="GO:0000981">
    <property type="term" value="F:DNA-binding transcription factor activity, RNA polymerase II-specific"/>
    <property type="evidence" value="ECO:0007669"/>
    <property type="project" value="TreeGrafter"/>
</dbReference>
<organism evidence="7 8">
    <name type="scientific">Dissostichus mawsoni</name>
    <name type="common">Antarctic cod</name>
    <dbReference type="NCBI Taxonomy" id="36200"/>
    <lineage>
        <taxon>Eukaryota</taxon>
        <taxon>Metazoa</taxon>
        <taxon>Chordata</taxon>
        <taxon>Craniata</taxon>
        <taxon>Vertebrata</taxon>
        <taxon>Euteleostomi</taxon>
        <taxon>Actinopterygii</taxon>
        <taxon>Neopterygii</taxon>
        <taxon>Teleostei</taxon>
        <taxon>Neoteleostei</taxon>
        <taxon>Acanthomorphata</taxon>
        <taxon>Eupercaria</taxon>
        <taxon>Perciformes</taxon>
        <taxon>Notothenioidei</taxon>
        <taxon>Nototheniidae</taxon>
        <taxon>Dissostichus</taxon>
    </lineage>
</organism>
<dbReference type="GO" id="GO:0045595">
    <property type="term" value="P:regulation of cell differentiation"/>
    <property type="evidence" value="ECO:0007669"/>
    <property type="project" value="TreeGrafter"/>
</dbReference>
<dbReference type="InterPro" id="IPR008967">
    <property type="entry name" value="p53-like_TF_DNA-bd_sf"/>
</dbReference>
<comment type="subcellular location">
    <subcellularLocation>
        <location evidence="1">Nucleus</location>
    </subcellularLocation>
</comment>
<dbReference type="GO" id="GO:0005634">
    <property type="term" value="C:nucleus"/>
    <property type="evidence" value="ECO:0007669"/>
    <property type="project" value="UniProtKB-SubCell"/>
</dbReference>
<feature type="compositionally biased region" description="Polar residues" evidence="5">
    <location>
        <begin position="498"/>
        <end position="508"/>
    </location>
</feature>
<feature type="compositionally biased region" description="Pro residues" evidence="5">
    <location>
        <begin position="522"/>
        <end position="533"/>
    </location>
</feature>
<feature type="compositionally biased region" description="Polar residues" evidence="5">
    <location>
        <begin position="161"/>
        <end position="171"/>
    </location>
</feature>
<keyword evidence="2" id="KW-0805">Transcription regulation</keyword>
<keyword evidence="4" id="KW-0539">Nucleus</keyword>
<evidence type="ECO:0000256" key="5">
    <source>
        <dbReference type="SAM" id="MobiDB-lite"/>
    </source>
</evidence>
<comment type="caution">
    <text evidence="7">The sequence shown here is derived from an EMBL/GenBank/DDBJ whole genome shotgun (WGS) entry which is preliminary data.</text>
</comment>
<reference evidence="7 8" key="1">
    <citation type="submission" date="2020-03" db="EMBL/GenBank/DDBJ databases">
        <title>Dissostichus mawsoni Genome sequencing and assembly.</title>
        <authorList>
            <person name="Park H."/>
        </authorList>
    </citation>
    <scope>NUCLEOTIDE SEQUENCE [LARGE SCALE GENOMIC DNA]</scope>
    <source>
        <strain evidence="7">DM0001</strain>
        <tissue evidence="7">Muscle</tissue>
    </source>
</reference>
<name>A0A7J5Y5G0_DISMA</name>
<keyword evidence="8" id="KW-1185">Reference proteome</keyword>
<evidence type="ECO:0000256" key="1">
    <source>
        <dbReference type="ARBA" id="ARBA00004123"/>
    </source>
</evidence>
<evidence type="ECO:0000256" key="2">
    <source>
        <dbReference type="ARBA" id="ARBA00023015"/>
    </source>
</evidence>
<protein>
    <recommendedName>
        <fullName evidence="6">Runt domain-containing protein</fullName>
    </recommendedName>
</protein>
<dbReference type="PANTHER" id="PTHR11950:SF43">
    <property type="entry name" value="RUNT-RELATED TRANSCRIPTION FACTOR 3"/>
    <property type="match status" value="1"/>
</dbReference>
<dbReference type="AlphaFoldDB" id="A0A7J5Y5G0"/>
<dbReference type="PANTHER" id="PTHR11950">
    <property type="entry name" value="RUNT RELATED"/>
    <property type="match status" value="1"/>
</dbReference>
<dbReference type="InterPro" id="IPR000040">
    <property type="entry name" value="AML1_Runt"/>
</dbReference>
<feature type="region of interest" description="Disordered" evidence="5">
    <location>
        <begin position="488"/>
        <end position="533"/>
    </location>
</feature>
<dbReference type="Pfam" id="PF00853">
    <property type="entry name" value="Runt"/>
    <property type="match status" value="1"/>
</dbReference>